<dbReference type="PANTHER" id="PTHR30244">
    <property type="entry name" value="TRANSAMINASE"/>
    <property type="match status" value="1"/>
</dbReference>
<dbReference type="Gene3D" id="3.40.640.10">
    <property type="entry name" value="Type I PLP-dependent aspartate aminotransferase-like (Major domain)"/>
    <property type="match status" value="1"/>
</dbReference>
<dbReference type="InterPro" id="IPR000653">
    <property type="entry name" value="DegT/StrS_aminotransferase"/>
</dbReference>
<evidence type="ECO:0000313" key="6">
    <source>
        <dbReference type="Proteomes" id="UP000319824"/>
    </source>
</evidence>
<dbReference type="InterPro" id="IPR015421">
    <property type="entry name" value="PyrdxlP-dep_Trfase_major"/>
</dbReference>
<dbReference type="RefSeq" id="WP_022719418.1">
    <property type="nucleotide sequence ID" value="NZ_ATTQ01000062.1"/>
</dbReference>
<dbReference type="InterPro" id="IPR015422">
    <property type="entry name" value="PyrdxlP-dep_Trfase_small"/>
</dbReference>
<dbReference type="AlphaFoldDB" id="A0A559TKA1"/>
<accession>A0A559TKA1</accession>
<evidence type="ECO:0000256" key="4">
    <source>
        <dbReference type="RuleBase" id="RU004508"/>
    </source>
</evidence>
<keyword evidence="3 4" id="KW-0663">Pyridoxal phosphate</keyword>
<proteinExistence type="inferred from homology"/>
<reference evidence="5 6" key="1">
    <citation type="submission" date="2019-06" db="EMBL/GenBank/DDBJ databases">
        <title>Pac Bio to generate improved reference genome sequences for organisms with transposon mutant libraries (support for FEBA project).</title>
        <authorList>
            <person name="Blow M."/>
        </authorList>
    </citation>
    <scope>NUCLEOTIDE SEQUENCE [LARGE SCALE GENOMIC DNA]</scope>
    <source>
        <strain evidence="5 6">USDA 1844</strain>
    </source>
</reference>
<dbReference type="Gene3D" id="3.90.1150.10">
    <property type="entry name" value="Aspartate Aminotransferase, domain 1"/>
    <property type="match status" value="1"/>
</dbReference>
<dbReference type="PANTHER" id="PTHR30244:SF34">
    <property type="entry name" value="DTDP-4-AMINO-4,6-DIDEOXYGALACTOSE TRANSAMINASE"/>
    <property type="match status" value="1"/>
</dbReference>
<dbReference type="Proteomes" id="UP000319824">
    <property type="component" value="Unassembled WGS sequence"/>
</dbReference>
<protein>
    <submittedName>
        <fullName evidence="5">dTDP-4-amino-4,6-dideoxygalactose transaminase</fullName>
    </submittedName>
</protein>
<comment type="caution">
    <text evidence="5">The sequence shown here is derived from an EMBL/GenBank/DDBJ whole genome shotgun (WGS) entry which is preliminary data.</text>
</comment>
<evidence type="ECO:0000256" key="2">
    <source>
        <dbReference type="PIRSR" id="PIRSR000390-1"/>
    </source>
</evidence>
<gene>
    <name evidence="5" type="ORF">BCL32_0347</name>
</gene>
<evidence type="ECO:0000256" key="1">
    <source>
        <dbReference type="ARBA" id="ARBA00037999"/>
    </source>
</evidence>
<dbReference type="Pfam" id="PF01041">
    <property type="entry name" value="DegT_DnrJ_EryC1"/>
    <property type="match status" value="1"/>
</dbReference>
<dbReference type="EMBL" id="VISO01000001">
    <property type="protein sequence ID" value="TVZ74986.1"/>
    <property type="molecule type" value="Genomic_DNA"/>
</dbReference>
<dbReference type="PIRSF" id="PIRSF000390">
    <property type="entry name" value="PLP_StrS"/>
    <property type="match status" value="1"/>
</dbReference>
<comment type="similarity">
    <text evidence="1 4">Belongs to the DegT/DnrJ/EryC1 family.</text>
</comment>
<dbReference type="GO" id="GO:0008483">
    <property type="term" value="F:transaminase activity"/>
    <property type="evidence" value="ECO:0007669"/>
    <property type="project" value="TreeGrafter"/>
</dbReference>
<evidence type="ECO:0000313" key="5">
    <source>
        <dbReference type="EMBL" id="TVZ74986.1"/>
    </source>
</evidence>
<sequence>MNGHTAPGLEASNRRGLFSDVKLAIFGGEPVVPQGRITPWPAAEKKHLDALRGVVDGGRYHRVNHPIVSELEQNLASWTGKWQVRAVGSGTAAIHIELDYVKKRGERVVTAALNWPGAVGPIAISGLKPVFVDVDMNLAGIDQGAATEKFGPDVAAVLITHLFGNNVLVPDARSAARAQGIAVIDDVCQSIGAAKAIVNGAHVDADALALSGNGAKHLGAGELGFVITDDSNLIAHVDSVSLTSSSRNGERIFSPYSQGYNYRPNVFSSSIAKLRVEMLDTQLQIRRDNGRILWEMIRELAGIFPLFNPSDCNQSMLNFPLRIEPEALGFGPGPAARDFVVKSLQAEGVPIWVWLTKPVFEYLPDIRDDWRAADFPNTAQLLDTMFYVSEIAPPNDAEVMKLYAEAFHKVWKALYKLGPKIAGIATSIQRAG</sequence>
<name>A0A559TKA1_9HYPH</name>
<evidence type="ECO:0000256" key="3">
    <source>
        <dbReference type="PIRSR" id="PIRSR000390-2"/>
    </source>
</evidence>
<dbReference type="GO" id="GO:0030170">
    <property type="term" value="F:pyridoxal phosphate binding"/>
    <property type="evidence" value="ECO:0007669"/>
    <property type="project" value="TreeGrafter"/>
</dbReference>
<organism evidence="5 6">
    <name type="scientific">Rhizobium mongolense USDA 1844</name>
    <dbReference type="NCBI Taxonomy" id="1079460"/>
    <lineage>
        <taxon>Bacteria</taxon>
        <taxon>Pseudomonadati</taxon>
        <taxon>Pseudomonadota</taxon>
        <taxon>Alphaproteobacteria</taxon>
        <taxon>Hyphomicrobiales</taxon>
        <taxon>Rhizobiaceae</taxon>
        <taxon>Rhizobium/Agrobacterium group</taxon>
        <taxon>Rhizobium</taxon>
    </lineage>
</organism>
<feature type="modified residue" description="N6-(pyridoxal phosphate)lysine" evidence="3">
    <location>
        <position position="216"/>
    </location>
</feature>
<feature type="active site" description="Proton acceptor" evidence="2">
    <location>
        <position position="216"/>
    </location>
</feature>
<dbReference type="GO" id="GO:0000271">
    <property type="term" value="P:polysaccharide biosynthetic process"/>
    <property type="evidence" value="ECO:0007669"/>
    <property type="project" value="TreeGrafter"/>
</dbReference>
<dbReference type="InterPro" id="IPR015424">
    <property type="entry name" value="PyrdxlP-dep_Trfase"/>
</dbReference>
<dbReference type="SUPFAM" id="SSF53383">
    <property type="entry name" value="PLP-dependent transferases"/>
    <property type="match status" value="1"/>
</dbReference>